<name>A0A9D3Z1U9_DREPO</name>
<evidence type="ECO:0000313" key="1">
    <source>
        <dbReference type="EMBL" id="KAH3711208.1"/>
    </source>
</evidence>
<accession>A0A9D3Z1U9</accession>
<reference evidence="1" key="1">
    <citation type="journal article" date="2019" name="bioRxiv">
        <title>The Genome of the Zebra Mussel, Dreissena polymorpha: A Resource for Invasive Species Research.</title>
        <authorList>
            <person name="McCartney M.A."/>
            <person name="Auch B."/>
            <person name="Kono T."/>
            <person name="Mallez S."/>
            <person name="Zhang Y."/>
            <person name="Obille A."/>
            <person name="Becker A."/>
            <person name="Abrahante J.E."/>
            <person name="Garbe J."/>
            <person name="Badalamenti J.P."/>
            <person name="Herman A."/>
            <person name="Mangelson H."/>
            <person name="Liachko I."/>
            <person name="Sullivan S."/>
            <person name="Sone E.D."/>
            <person name="Koren S."/>
            <person name="Silverstein K.A.T."/>
            <person name="Beckman K.B."/>
            <person name="Gohl D.M."/>
        </authorList>
    </citation>
    <scope>NUCLEOTIDE SEQUENCE</scope>
    <source>
        <strain evidence="1">Duluth1</strain>
        <tissue evidence="1">Whole animal</tissue>
    </source>
</reference>
<dbReference type="Proteomes" id="UP000828390">
    <property type="component" value="Unassembled WGS sequence"/>
</dbReference>
<sequence length="103" mass="12330">MRACGYDEYRNDNITIAYKRDFDTYKRKADIGHSLITVDEFGKEDQISKQFERFSMWLNASKDTVEKELQWLEDRALQENCLKKVNSGDKIKRERENARENDE</sequence>
<proteinExistence type="predicted"/>
<evidence type="ECO:0000313" key="2">
    <source>
        <dbReference type="Proteomes" id="UP000828390"/>
    </source>
</evidence>
<comment type="caution">
    <text evidence="1">The sequence shown here is derived from an EMBL/GenBank/DDBJ whole genome shotgun (WGS) entry which is preliminary data.</text>
</comment>
<dbReference type="AlphaFoldDB" id="A0A9D3Z1U9"/>
<keyword evidence="2" id="KW-1185">Reference proteome</keyword>
<reference evidence="1" key="2">
    <citation type="submission" date="2020-11" db="EMBL/GenBank/DDBJ databases">
        <authorList>
            <person name="McCartney M.A."/>
            <person name="Auch B."/>
            <person name="Kono T."/>
            <person name="Mallez S."/>
            <person name="Becker A."/>
            <person name="Gohl D.M."/>
            <person name="Silverstein K.A.T."/>
            <person name="Koren S."/>
            <person name="Bechman K.B."/>
            <person name="Herman A."/>
            <person name="Abrahante J.E."/>
            <person name="Garbe J."/>
        </authorList>
    </citation>
    <scope>NUCLEOTIDE SEQUENCE</scope>
    <source>
        <strain evidence="1">Duluth1</strain>
        <tissue evidence="1">Whole animal</tissue>
    </source>
</reference>
<dbReference type="EMBL" id="JAIWYP010000014">
    <property type="protein sequence ID" value="KAH3711208.1"/>
    <property type="molecule type" value="Genomic_DNA"/>
</dbReference>
<protein>
    <submittedName>
        <fullName evidence="1">Uncharacterized protein</fullName>
    </submittedName>
</protein>
<organism evidence="1 2">
    <name type="scientific">Dreissena polymorpha</name>
    <name type="common">Zebra mussel</name>
    <name type="synonym">Mytilus polymorpha</name>
    <dbReference type="NCBI Taxonomy" id="45954"/>
    <lineage>
        <taxon>Eukaryota</taxon>
        <taxon>Metazoa</taxon>
        <taxon>Spiralia</taxon>
        <taxon>Lophotrochozoa</taxon>
        <taxon>Mollusca</taxon>
        <taxon>Bivalvia</taxon>
        <taxon>Autobranchia</taxon>
        <taxon>Heteroconchia</taxon>
        <taxon>Euheterodonta</taxon>
        <taxon>Imparidentia</taxon>
        <taxon>Neoheterodontei</taxon>
        <taxon>Myida</taxon>
        <taxon>Dreissenoidea</taxon>
        <taxon>Dreissenidae</taxon>
        <taxon>Dreissena</taxon>
    </lineage>
</organism>
<gene>
    <name evidence="1" type="ORF">DPMN_070710</name>
</gene>